<gene>
    <name evidence="1" type="ORF">DRP53_01855</name>
</gene>
<protein>
    <submittedName>
        <fullName evidence="1">Uncharacterized protein</fullName>
    </submittedName>
</protein>
<sequence>MLGLVILSFFINQAKIDQAMEYIRLHYHQGIPKASYQKFSLPPIPHFLSHQRELSFGRDDIIIGDEPNETLRITGYFYHLGNIIIINNGVLIVTKSDFHLDGGITIADRGEAWFDSSQVRFHQHYIYHHWIEIYDSGSCTITNTTTDFSGFPLGFAIMDEGRIALNNVTNRDWSTSVLFQHARARLTRITGYTGEWLFGDETHGEFHHTNDLITWYFFPDSSIIDLNFPEGDTIYNFFIDSTLPNISGIGYHVEIDSSVGCQWATIPLSGSRVTIRNSLLRVTGLMFTGGDSNQVSGLVNGLHYDDWILPLGDRYYRLINTTVTTWNLYAYDSTSLHLKNSIFGELGASGFGYAQVENAYCDGSGGHIEAGYWATVFVLLSSISADVISGEHGLLILGHCAMPFGRIWANGASIMVIINTSYPEDPIPSDTAIVFVAAITGPSSGFIPDTIGIVGSAFIDPGPHNPLDFDHYRLYYRAVGDSEWIPVGDSQSVEVRRDTLDYWITNGLKEGDYELRLVVKDDVGDSVEAMRGIRLEPIGVGEPQADRINQSLLIERERERCYRIRGRGEFEIFDATGRIVHRFRSKTIWRAPVSGIFYLRSKDGRQSWKLIVY</sequence>
<accession>A0A660SKG1</accession>
<organism evidence="1 2">
    <name type="scientific">candidate division WOR-3 bacterium</name>
    <dbReference type="NCBI Taxonomy" id="2052148"/>
    <lineage>
        <taxon>Bacteria</taxon>
        <taxon>Bacteria division WOR-3</taxon>
    </lineage>
</organism>
<dbReference type="AlphaFoldDB" id="A0A660SKG1"/>
<evidence type="ECO:0000313" key="2">
    <source>
        <dbReference type="Proteomes" id="UP000268469"/>
    </source>
</evidence>
<comment type="caution">
    <text evidence="1">The sequence shown here is derived from an EMBL/GenBank/DDBJ whole genome shotgun (WGS) entry which is preliminary data.</text>
</comment>
<dbReference type="EMBL" id="QNBE01000011">
    <property type="protein sequence ID" value="RKX71335.1"/>
    <property type="molecule type" value="Genomic_DNA"/>
</dbReference>
<dbReference type="Proteomes" id="UP000268469">
    <property type="component" value="Unassembled WGS sequence"/>
</dbReference>
<reference evidence="1 2" key="1">
    <citation type="submission" date="2018-06" db="EMBL/GenBank/DDBJ databases">
        <title>Extensive metabolic versatility and redundancy in microbially diverse, dynamic hydrothermal sediments.</title>
        <authorList>
            <person name="Dombrowski N."/>
            <person name="Teske A."/>
            <person name="Baker B.J."/>
        </authorList>
    </citation>
    <scope>NUCLEOTIDE SEQUENCE [LARGE SCALE GENOMIC DNA]</scope>
    <source>
        <strain evidence="1">B36_G15</strain>
    </source>
</reference>
<dbReference type="CDD" id="cd00063">
    <property type="entry name" value="FN3"/>
    <property type="match status" value="1"/>
</dbReference>
<name>A0A660SKG1_UNCW3</name>
<evidence type="ECO:0000313" key="1">
    <source>
        <dbReference type="EMBL" id="RKX71335.1"/>
    </source>
</evidence>
<proteinExistence type="predicted"/>
<dbReference type="InterPro" id="IPR003961">
    <property type="entry name" value="FN3_dom"/>
</dbReference>